<reference evidence="1" key="1">
    <citation type="submission" date="2020-05" db="EMBL/GenBank/DDBJ databases">
        <title>Large-scale comparative analyses of tick genomes elucidate their genetic diversity and vector capacities.</title>
        <authorList>
            <person name="Jia N."/>
            <person name="Wang J."/>
            <person name="Shi W."/>
            <person name="Du L."/>
            <person name="Sun Y."/>
            <person name="Zhan W."/>
            <person name="Jiang J."/>
            <person name="Wang Q."/>
            <person name="Zhang B."/>
            <person name="Ji P."/>
            <person name="Sakyi L.B."/>
            <person name="Cui X."/>
            <person name="Yuan T."/>
            <person name="Jiang B."/>
            <person name="Yang W."/>
            <person name="Lam T.T.-Y."/>
            <person name="Chang Q."/>
            <person name="Ding S."/>
            <person name="Wang X."/>
            <person name="Zhu J."/>
            <person name="Ruan X."/>
            <person name="Zhao L."/>
            <person name="Wei J."/>
            <person name="Que T."/>
            <person name="Du C."/>
            <person name="Cheng J."/>
            <person name="Dai P."/>
            <person name="Han X."/>
            <person name="Huang E."/>
            <person name="Gao Y."/>
            <person name="Liu J."/>
            <person name="Shao H."/>
            <person name="Ye R."/>
            <person name="Li L."/>
            <person name="Wei W."/>
            <person name="Wang X."/>
            <person name="Wang C."/>
            <person name="Yang T."/>
            <person name="Huo Q."/>
            <person name="Li W."/>
            <person name="Guo W."/>
            <person name="Chen H."/>
            <person name="Zhou L."/>
            <person name="Ni X."/>
            <person name="Tian J."/>
            <person name="Zhou Y."/>
            <person name="Sheng Y."/>
            <person name="Liu T."/>
            <person name="Pan Y."/>
            <person name="Xia L."/>
            <person name="Li J."/>
            <person name="Zhao F."/>
            <person name="Cao W."/>
        </authorList>
    </citation>
    <scope>NUCLEOTIDE SEQUENCE</scope>
    <source>
        <strain evidence="1">Dsil-2018</strain>
    </source>
</reference>
<dbReference type="EMBL" id="CM023470">
    <property type="protein sequence ID" value="KAH7978958.1"/>
    <property type="molecule type" value="Genomic_DNA"/>
</dbReference>
<gene>
    <name evidence="1" type="ORF">HPB49_007535</name>
</gene>
<sequence>MPWILYYHLAQLSTLLQMTVFNAVSRVPVSVAQCALNTFFALFAASFCAANVDSVDPGRLDQLERRLMEAEHEAEKAKLDERLEELRTACQQPQALMRDYKAQIEQLKRDVANAKDISDSLPDRGFRRIKLEP</sequence>
<proteinExistence type="predicted"/>
<organism evidence="1 2">
    <name type="scientific">Dermacentor silvarum</name>
    <name type="common">Tick</name>
    <dbReference type="NCBI Taxonomy" id="543639"/>
    <lineage>
        <taxon>Eukaryota</taxon>
        <taxon>Metazoa</taxon>
        <taxon>Ecdysozoa</taxon>
        <taxon>Arthropoda</taxon>
        <taxon>Chelicerata</taxon>
        <taxon>Arachnida</taxon>
        <taxon>Acari</taxon>
        <taxon>Parasitiformes</taxon>
        <taxon>Ixodida</taxon>
        <taxon>Ixodoidea</taxon>
        <taxon>Ixodidae</taxon>
        <taxon>Rhipicephalinae</taxon>
        <taxon>Dermacentor</taxon>
    </lineage>
</organism>
<protein>
    <submittedName>
        <fullName evidence="1">Uncharacterized protein</fullName>
    </submittedName>
</protein>
<keyword evidence="2" id="KW-1185">Reference proteome</keyword>
<accession>A0ACB8DXE9</accession>
<evidence type="ECO:0000313" key="2">
    <source>
        <dbReference type="Proteomes" id="UP000821865"/>
    </source>
</evidence>
<evidence type="ECO:0000313" key="1">
    <source>
        <dbReference type="EMBL" id="KAH7978958.1"/>
    </source>
</evidence>
<dbReference type="Proteomes" id="UP000821865">
    <property type="component" value="Chromosome 1"/>
</dbReference>
<comment type="caution">
    <text evidence="1">The sequence shown here is derived from an EMBL/GenBank/DDBJ whole genome shotgun (WGS) entry which is preliminary data.</text>
</comment>
<name>A0ACB8DXE9_DERSI</name>